<proteinExistence type="predicted"/>
<reference evidence="2 3" key="1">
    <citation type="submission" date="2019-03" db="EMBL/GenBank/DDBJ databases">
        <title>Luteimonas zhaokaii sp.nov., isolated from the rectal contents of Plateau pika in Yushu, Qinghai Province, China.</title>
        <authorList>
            <person name="Zhang G."/>
        </authorList>
    </citation>
    <scope>NUCLEOTIDE SEQUENCE [LARGE SCALE GENOMIC DNA]</scope>
    <source>
        <strain evidence="2 3">THG-MD21</strain>
    </source>
</reference>
<dbReference type="RefSeq" id="WP_133394488.1">
    <property type="nucleotide sequence ID" value="NZ_SMTG01000006.1"/>
</dbReference>
<keyword evidence="1" id="KW-0812">Transmembrane</keyword>
<keyword evidence="1" id="KW-1133">Transmembrane helix</keyword>
<gene>
    <name evidence="2" type="ORF">E2F49_14200</name>
</gene>
<name>A0A4R5U6W4_9GAMM</name>
<feature type="transmembrane region" description="Helical" evidence="1">
    <location>
        <begin position="12"/>
        <end position="34"/>
    </location>
</feature>
<dbReference type="EMBL" id="SMTG01000006">
    <property type="protein sequence ID" value="TDK29521.1"/>
    <property type="molecule type" value="Genomic_DNA"/>
</dbReference>
<evidence type="ECO:0000313" key="2">
    <source>
        <dbReference type="EMBL" id="TDK29521.1"/>
    </source>
</evidence>
<keyword evidence="3" id="KW-1185">Reference proteome</keyword>
<keyword evidence="1" id="KW-0472">Membrane</keyword>
<feature type="transmembrane region" description="Helical" evidence="1">
    <location>
        <begin position="46"/>
        <end position="70"/>
    </location>
</feature>
<evidence type="ECO:0000313" key="3">
    <source>
        <dbReference type="Proteomes" id="UP000295543"/>
    </source>
</evidence>
<evidence type="ECO:0000256" key="1">
    <source>
        <dbReference type="SAM" id="Phobius"/>
    </source>
</evidence>
<comment type="caution">
    <text evidence="2">The sequence shown here is derived from an EMBL/GenBank/DDBJ whole genome shotgun (WGS) entry which is preliminary data.</text>
</comment>
<accession>A0A4R5U6W4</accession>
<protein>
    <submittedName>
        <fullName evidence="2">Uncharacterized protein</fullName>
    </submittedName>
</protein>
<sequence length="72" mass="7599">MGIVAPRAPESIQLLLGLLMISAFALFFATFVFGLRAFPATSLQGILCRAVLFVLTFGNLVVGISLISILSA</sequence>
<organism evidence="2 3">
    <name type="scientific">Luteimonas terrae</name>
    <dbReference type="NCBI Taxonomy" id="1530191"/>
    <lineage>
        <taxon>Bacteria</taxon>
        <taxon>Pseudomonadati</taxon>
        <taxon>Pseudomonadota</taxon>
        <taxon>Gammaproteobacteria</taxon>
        <taxon>Lysobacterales</taxon>
        <taxon>Lysobacteraceae</taxon>
        <taxon>Luteimonas</taxon>
    </lineage>
</organism>
<dbReference type="AlphaFoldDB" id="A0A4R5U6W4"/>
<dbReference type="Proteomes" id="UP000295543">
    <property type="component" value="Unassembled WGS sequence"/>
</dbReference>